<reference evidence="3" key="1">
    <citation type="journal article" date="2014" name="Nat. Commun.">
        <title>Genomic adaptations of the halophilic Dead Sea filamentous fungus Eurotium rubrum.</title>
        <authorList>
            <person name="Kis-Papo T."/>
            <person name="Weig A.R."/>
            <person name="Riley R."/>
            <person name="Persoh D."/>
            <person name="Salamov A."/>
            <person name="Sun H."/>
            <person name="Lipzen A."/>
            <person name="Wasser S.P."/>
            <person name="Rambold G."/>
            <person name="Grigoriev I.V."/>
            <person name="Nevo E."/>
        </authorList>
    </citation>
    <scope>NUCLEOTIDE SEQUENCE [LARGE SCALE GENOMIC DNA]</scope>
    <source>
        <strain evidence="3">CBS 135680</strain>
    </source>
</reference>
<name>A0A017SQB2_ASPRC</name>
<dbReference type="OrthoDB" id="423498at2759"/>
<evidence type="ECO:0000259" key="1">
    <source>
        <dbReference type="Pfam" id="PF08450"/>
    </source>
</evidence>
<dbReference type="SUPFAM" id="SSF63829">
    <property type="entry name" value="Calcium-dependent phosphotriesterase"/>
    <property type="match status" value="1"/>
</dbReference>
<accession>A0A017SQB2</accession>
<dbReference type="PANTHER" id="PTHR47064">
    <property type="entry name" value="PUTATIVE (AFU_ORTHOLOGUE AFUA_1G08990)-RELATED"/>
    <property type="match status" value="1"/>
</dbReference>
<protein>
    <submittedName>
        <fullName evidence="2">Calcium-dependent phosphotriesterase</fullName>
    </submittedName>
</protein>
<dbReference type="InterPro" id="IPR011042">
    <property type="entry name" value="6-blade_b-propeller_TolB-like"/>
</dbReference>
<dbReference type="EMBL" id="KK088412">
    <property type="protein sequence ID" value="EYE99158.1"/>
    <property type="molecule type" value="Genomic_DNA"/>
</dbReference>
<keyword evidence="3" id="KW-1185">Reference proteome</keyword>
<organism evidence="2 3">
    <name type="scientific">Aspergillus ruber (strain CBS 135680)</name>
    <dbReference type="NCBI Taxonomy" id="1388766"/>
    <lineage>
        <taxon>Eukaryota</taxon>
        <taxon>Fungi</taxon>
        <taxon>Dikarya</taxon>
        <taxon>Ascomycota</taxon>
        <taxon>Pezizomycotina</taxon>
        <taxon>Eurotiomycetes</taxon>
        <taxon>Eurotiomycetidae</taxon>
        <taxon>Eurotiales</taxon>
        <taxon>Aspergillaceae</taxon>
        <taxon>Aspergillus</taxon>
        <taxon>Aspergillus subgen. Aspergillus</taxon>
    </lineage>
</organism>
<dbReference type="InterPro" id="IPR013658">
    <property type="entry name" value="SGL"/>
</dbReference>
<dbReference type="RefSeq" id="XP_040642846.1">
    <property type="nucleotide sequence ID" value="XM_040787378.1"/>
</dbReference>
<dbReference type="AlphaFoldDB" id="A0A017SQB2"/>
<feature type="domain" description="SMP-30/Gluconolactonase/LRE-like region" evidence="1">
    <location>
        <begin position="88"/>
        <end position="291"/>
    </location>
</feature>
<evidence type="ECO:0000313" key="2">
    <source>
        <dbReference type="EMBL" id="EYE99158.1"/>
    </source>
</evidence>
<dbReference type="Proteomes" id="UP000019804">
    <property type="component" value="Unassembled WGS sequence"/>
</dbReference>
<dbReference type="STRING" id="1388766.A0A017SQB2"/>
<proteinExistence type="predicted"/>
<dbReference type="Gene3D" id="2.120.10.30">
    <property type="entry name" value="TolB, C-terminal domain"/>
    <property type="match status" value="1"/>
</dbReference>
<dbReference type="GeneID" id="63702502"/>
<dbReference type="PANTHER" id="PTHR47064:SF2">
    <property type="entry name" value="SMP-30_GLUCONOLACTONASE_LRE-LIKE REGION DOMAIN-CONTAINING PROTEIN-RELATED"/>
    <property type="match status" value="1"/>
</dbReference>
<sequence>MSKSTNTSFQAHDERFNATNRDYPFAKEAGIYNPITNDLFIASNRCIDPNGIQKVHITRVNLSQDQVTREQIPTKIPMANGGINYGKHHMLFCAQGSMTEPSGLYRMSMAAPYESELLKQDFFGRPFNSVKDVVVHADGSVWFADPIYGYEQEYRPTPCLPNQVYWWCPNNECIKAMADRSEWPNGICFSPDEKVVYITDTDRVHGDDGTIDNQRVSSICAFDLSISHGEPCLTNCRVFAMADQGIPDGIKCDLSGNVYSGCGDGINIWSPRGTLLGRILIGGGVANFCLGRNGEIFALCKHRLWGVQLGTRVKGVLLGI</sequence>
<dbReference type="InterPro" id="IPR052988">
    <property type="entry name" value="Oryzine_lactonohydrolase"/>
</dbReference>
<gene>
    <name evidence="2" type="ORF">EURHEDRAFT_540928</name>
</gene>
<dbReference type="Pfam" id="PF08450">
    <property type="entry name" value="SGL"/>
    <property type="match status" value="1"/>
</dbReference>
<dbReference type="HOGENOM" id="CLU_036110_1_3_1"/>
<evidence type="ECO:0000313" key="3">
    <source>
        <dbReference type="Proteomes" id="UP000019804"/>
    </source>
</evidence>